<evidence type="ECO:0000313" key="2">
    <source>
        <dbReference type="Proteomes" id="UP000095544"/>
    </source>
</evidence>
<accession>A0A174F8J7</accession>
<gene>
    <name evidence="1" type="ORF">ERS852491_02269</name>
</gene>
<dbReference type="AlphaFoldDB" id="A0A174F8J7"/>
<reference evidence="1 2" key="1">
    <citation type="submission" date="2015-09" db="EMBL/GenBank/DDBJ databases">
        <authorList>
            <consortium name="Pathogen Informatics"/>
        </authorList>
    </citation>
    <scope>NUCLEOTIDE SEQUENCE [LARGE SCALE GENOMIC DNA]</scope>
    <source>
        <strain evidence="1 2">2789STDY5834876</strain>
    </source>
</reference>
<dbReference type="InterPro" id="IPR032710">
    <property type="entry name" value="NTF2-like_dom_sf"/>
</dbReference>
<dbReference type="RefSeq" id="WP_050642016.1">
    <property type="nucleotide sequence ID" value="NZ_CABKUE010000009.1"/>
</dbReference>
<name>A0A174F8J7_9FIRM</name>
<organism evidence="1 2">
    <name type="scientific">Faecalicatena contorta</name>
    <dbReference type="NCBI Taxonomy" id="39482"/>
    <lineage>
        <taxon>Bacteria</taxon>
        <taxon>Bacillati</taxon>
        <taxon>Bacillota</taxon>
        <taxon>Clostridia</taxon>
        <taxon>Lachnospirales</taxon>
        <taxon>Lachnospiraceae</taxon>
        <taxon>Faecalicatena</taxon>
    </lineage>
</organism>
<dbReference type="OrthoDB" id="3232575at2"/>
<proteinExistence type="predicted"/>
<dbReference type="Proteomes" id="UP000095544">
    <property type="component" value="Unassembled WGS sequence"/>
</dbReference>
<dbReference type="EMBL" id="CYZU01000019">
    <property type="protein sequence ID" value="CUO45897.1"/>
    <property type="molecule type" value="Genomic_DNA"/>
</dbReference>
<evidence type="ECO:0000313" key="1">
    <source>
        <dbReference type="EMBL" id="CUO45897.1"/>
    </source>
</evidence>
<sequence>MRILEQYMDCMQRGDNVGLADLFNEYGVLHDASLIKIGSDTMHLEGKMAVEMMFHHKFGFNGGPFKIYSVKYNGDNQVWYFIQYGDTILPVTAFLEKTDENGKIKRLNIYPL</sequence>
<dbReference type="SUPFAM" id="SSF54427">
    <property type="entry name" value="NTF2-like"/>
    <property type="match status" value="1"/>
</dbReference>
<dbReference type="STRING" id="39482.ERS852491_02269"/>
<dbReference type="Gene3D" id="3.10.450.50">
    <property type="match status" value="1"/>
</dbReference>
<protein>
    <recommendedName>
        <fullName evidence="3">Nuclear transport factor 2 family protein</fullName>
    </recommendedName>
</protein>
<evidence type="ECO:0008006" key="3">
    <source>
        <dbReference type="Google" id="ProtNLM"/>
    </source>
</evidence>